<reference evidence="7 8" key="1">
    <citation type="submission" date="2023-10" db="EMBL/GenBank/DDBJ databases">
        <authorList>
            <person name="Maclean D."/>
            <person name="Macfadyen A."/>
        </authorList>
    </citation>
    <scope>NUCLEOTIDE SEQUENCE [LARGE SCALE GENOMIC DNA]</scope>
</reference>
<dbReference type="GO" id="GO:0020037">
    <property type="term" value="F:heme binding"/>
    <property type="evidence" value="ECO:0007669"/>
    <property type="project" value="InterPro"/>
</dbReference>
<keyword evidence="6" id="KW-0560">Oxidoreductase</keyword>
<proteinExistence type="inferred from homology"/>
<dbReference type="Proteomes" id="UP001314263">
    <property type="component" value="Unassembled WGS sequence"/>
</dbReference>
<feature type="binding site" description="axial binding residue" evidence="5">
    <location>
        <position position="290"/>
    </location>
    <ligand>
        <name>heme</name>
        <dbReference type="ChEBI" id="CHEBI:30413"/>
    </ligand>
    <ligandPart>
        <name>Fe</name>
        <dbReference type="ChEBI" id="CHEBI:18248"/>
    </ligandPart>
</feature>
<dbReference type="SUPFAM" id="SSF48264">
    <property type="entry name" value="Cytochrome P450"/>
    <property type="match status" value="1"/>
</dbReference>
<dbReference type="EMBL" id="CAUYUE010000009">
    <property type="protein sequence ID" value="CAK0784025.1"/>
    <property type="molecule type" value="Genomic_DNA"/>
</dbReference>
<evidence type="ECO:0000256" key="4">
    <source>
        <dbReference type="ARBA" id="ARBA00023004"/>
    </source>
</evidence>
<evidence type="ECO:0000256" key="5">
    <source>
        <dbReference type="PIRSR" id="PIRSR602403-1"/>
    </source>
</evidence>
<dbReference type="PROSITE" id="PS00086">
    <property type="entry name" value="CYTOCHROME_P450"/>
    <property type="match status" value="1"/>
</dbReference>
<evidence type="ECO:0000313" key="7">
    <source>
        <dbReference type="EMBL" id="CAK0784025.1"/>
    </source>
</evidence>
<dbReference type="InterPro" id="IPR050121">
    <property type="entry name" value="Cytochrome_P450_monoxygenase"/>
</dbReference>
<evidence type="ECO:0000256" key="1">
    <source>
        <dbReference type="ARBA" id="ARBA00001971"/>
    </source>
</evidence>
<evidence type="ECO:0000256" key="3">
    <source>
        <dbReference type="ARBA" id="ARBA00022723"/>
    </source>
</evidence>
<dbReference type="InterPro" id="IPR036396">
    <property type="entry name" value="Cyt_P450_sf"/>
</dbReference>
<dbReference type="PRINTS" id="PR00465">
    <property type="entry name" value="EP450IV"/>
</dbReference>
<comment type="cofactor">
    <cofactor evidence="1 5">
        <name>heme</name>
        <dbReference type="ChEBI" id="CHEBI:30413"/>
    </cofactor>
</comment>
<keyword evidence="8" id="KW-1185">Reference proteome</keyword>
<dbReference type="PANTHER" id="PTHR24305">
    <property type="entry name" value="CYTOCHROME P450"/>
    <property type="match status" value="1"/>
</dbReference>
<comment type="caution">
    <text evidence="7">The sequence shown here is derived from an EMBL/GenBank/DDBJ whole genome shotgun (WGS) entry which is preliminary data.</text>
</comment>
<dbReference type="InterPro" id="IPR002403">
    <property type="entry name" value="Cyt_P450_E_grp-IV"/>
</dbReference>
<dbReference type="CDD" id="cd00302">
    <property type="entry name" value="cytochrome_P450"/>
    <property type="match status" value="1"/>
</dbReference>
<dbReference type="InterPro" id="IPR001128">
    <property type="entry name" value="Cyt_P450"/>
</dbReference>
<comment type="similarity">
    <text evidence="2 6">Belongs to the cytochrome P450 family.</text>
</comment>
<dbReference type="Pfam" id="PF00067">
    <property type="entry name" value="p450"/>
    <property type="match status" value="1"/>
</dbReference>
<keyword evidence="5 6" id="KW-0349">Heme</keyword>
<accession>A0AAV1IDF3</accession>
<dbReference type="Gene3D" id="1.10.630.10">
    <property type="entry name" value="Cytochrome P450"/>
    <property type="match status" value="1"/>
</dbReference>
<evidence type="ECO:0008006" key="9">
    <source>
        <dbReference type="Google" id="ProtNLM"/>
    </source>
</evidence>
<sequence length="310" mass="35095">MTESSGMDIDDASLRLTIDIISAVAFAFPRTAVDLGQDEIIECLPNALREIQKRMTNPFRAFISSKEARRAMHCAKVFERACRDMLVHIRHCDLNNLPKNDVGRQLLDVRRPDDGCALTDEQLIAEIGTFLMGGLETTAHTLSFTLYCIAANPIVQQHIVQELLAHNLLRSTKHEPLDLTFDRLAQLLYVDAVLKEAMRMFSVVAGFPRITDQDFYLENLRIKSGSFIYVSLYALHMSGLLWDKPEVFNPDRWFSHDNLKDSYAHDTSLTTDVDNNIRTFLPFSNGPRSCIAQVISATSKHGMLLTKHIL</sequence>
<dbReference type="GO" id="GO:0005506">
    <property type="term" value="F:iron ion binding"/>
    <property type="evidence" value="ECO:0007669"/>
    <property type="project" value="InterPro"/>
</dbReference>
<organism evidence="7 8">
    <name type="scientific">Coccomyxa viridis</name>
    <dbReference type="NCBI Taxonomy" id="1274662"/>
    <lineage>
        <taxon>Eukaryota</taxon>
        <taxon>Viridiplantae</taxon>
        <taxon>Chlorophyta</taxon>
        <taxon>core chlorophytes</taxon>
        <taxon>Trebouxiophyceae</taxon>
        <taxon>Trebouxiophyceae incertae sedis</taxon>
        <taxon>Coccomyxaceae</taxon>
        <taxon>Coccomyxa</taxon>
    </lineage>
</organism>
<keyword evidence="3 5" id="KW-0479">Metal-binding</keyword>
<gene>
    <name evidence="7" type="ORF">CVIRNUC_007228</name>
</gene>
<keyword evidence="6" id="KW-0503">Monooxygenase</keyword>
<dbReference type="AlphaFoldDB" id="A0AAV1IDF3"/>
<protein>
    <recommendedName>
        <fullName evidence="9">Cytochrome P450</fullName>
    </recommendedName>
</protein>
<dbReference type="InterPro" id="IPR017972">
    <property type="entry name" value="Cyt_P450_CS"/>
</dbReference>
<dbReference type="PANTHER" id="PTHR24305:SF166">
    <property type="entry name" value="CYTOCHROME P450 12A4, MITOCHONDRIAL-RELATED"/>
    <property type="match status" value="1"/>
</dbReference>
<evidence type="ECO:0000313" key="8">
    <source>
        <dbReference type="Proteomes" id="UP001314263"/>
    </source>
</evidence>
<name>A0AAV1IDF3_9CHLO</name>
<dbReference type="GO" id="GO:0004497">
    <property type="term" value="F:monooxygenase activity"/>
    <property type="evidence" value="ECO:0007669"/>
    <property type="project" value="UniProtKB-KW"/>
</dbReference>
<dbReference type="PRINTS" id="PR00385">
    <property type="entry name" value="P450"/>
</dbReference>
<keyword evidence="4 5" id="KW-0408">Iron</keyword>
<evidence type="ECO:0000256" key="2">
    <source>
        <dbReference type="ARBA" id="ARBA00010617"/>
    </source>
</evidence>
<dbReference type="GO" id="GO:0016705">
    <property type="term" value="F:oxidoreductase activity, acting on paired donors, with incorporation or reduction of molecular oxygen"/>
    <property type="evidence" value="ECO:0007669"/>
    <property type="project" value="InterPro"/>
</dbReference>
<evidence type="ECO:0000256" key="6">
    <source>
        <dbReference type="RuleBase" id="RU000461"/>
    </source>
</evidence>